<proteinExistence type="predicted"/>
<sequence length="326" mass="35855">MGNIQTFGIAGAGVIGAGWAARALAGGLDVLAWDPDRDAGQWLKETVDNAWPVMEKIGLHPDASLDHLRIAESLETMAASADFIQESAPERLELKTELHRRIDQAADPAVVIASSTSGLLPSEFQSRCRHPERILVGHPFNPVYLLPLVEVVAGERTAEASIDQAIQIYTNLGMHPLRVRKEVPGFLSDRLQEALWREALHLVNDGVATPEELDVAISFGPGLRWALWGTCLIFHLAGGQGGMRHMLDHFNPSLFPWSHLEPPTVTEELVDQMARGCEEQVGQRTLREMERTRDEALVVILKALQERDIGAGRTMNEHQAAISKAS</sequence>
<dbReference type="InterPro" id="IPR006108">
    <property type="entry name" value="3HC_DH_C"/>
</dbReference>
<reference evidence="4" key="1">
    <citation type="submission" date="2018-05" db="EMBL/GenBank/DDBJ databases">
        <authorList>
            <person name="Lanie J.A."/>
            <person name="Ng W.-L."/>
            <person name="Kazmierczak K.M."/>
            <person name="Andrzejewski T.M."/>
            <person name="Davidsen T.M."/>
            <person name="Wayne K.J."/>
            <person name="Tettelin H."/>
            <person name="Glass J.I."/>
            <person name="Rusch D."/>
            <person name="Podicherti R."/>
            <person name="Tsui H.-C.T."/>
            <person name="Winkler M.E."/>
        </authorList>
    </citation>
    <scope>NUCLEOTIDE SEQUENCE</scope>
</reference>
<feature type="domain" description="3-hydroxyacyl-CoA dehydrogenase C-terminal" evidence="2">
    <location>
        <begin position="185"/>
        <end position="273"/>
    </location>
</feature>
<dbReference type="Gene3D" id="3.40.50.720">
    <property type="entry name" value="NAD(P)-binding Rossmann-like Domain"/>
    <property type="match status" value="1"/>
</dbReference>
<dbReference type="InterPro" id="IPR013328">
    <property type="entry name" value="6PGD_dom2"/>
</dbReference>
<dbReference type="AlphaFoldDB" id="A0A382KEG9"/>
<dbReference type="PANTHER" id="PTHR48075:SF5">
    <property type="entry name" value="3-HYDROXYBUTYRYL-COA DEHYDROGENASE"/>
    <property type="match status" value="1"/>
</dbReference>
<dbReference type="Gene3D" id="1.10.1040.10">
    <property type="entry name" value="N-(1-d-carboxylethyl)-l-norvaline Dehydrogenase, domain 2"/>
    <property type="match status" value="1"/>
</dbReference>
<dbReference type="SUPFAM" id="SSF48179">
    <property type="entry name" value="6-phosphogluconate dehydrogenase C-terminal domain-like"/>
    <property type="match status" value="1"/>
</dbReference>
<organism evidence="4">
    <name type="scientific">marine metagenome</name>
    <dbReference type="NCBI Taxonomy" id="408172"/>
    <lineage>
        <taxon>unclassified sequences</taxon>
        <taxon>metagenomes</taxon>
        <taxon>ecological metagenomes</taxon>
    </lineage>
</organism>
<dbReference type="EMBL" id="UINC01080032">
    <property type="protein sequence ID" value="SVC22599.1"/>
    <property type="molecule type" value="Genomic_DNA"/>
</dbReference>
<feature type="domain" description="3-hydroxyacyl-CoA dehydrogenase NAD binding" evidence="3">
    <location>
        <begin position="8"/>
        <end position="182"/>
    </location>
</feature>
<dbReference type="InterPro" id="IPR036291">
    <property type="entry name" value="NAD(P)-bd_dom_sf"/>
</dbReference>
<evidence type="ECO:0000313" key="4">
    <source>
        <dbReference type="EMBL" id="SVC22599.1"/>
    </source>
</evidence>
<evidence type="ECO:0000259" key="2">
    <source>
        <dbReference type="Pfam" id="PF00725"/>
    </source>
</evidence>
<evidence type="ECO:0000256" key="1">
    <source>
        <dbReference type="ARBA" id="ARBA00023002"/>
    </source>
</evidence>
<dbReference type="GO" id="GO:0070403">
    <property type="term" value="F:NAD+ binding"/>
    <property type="evidence" value="ECO:0007669"/>
    <property type="project" value="InterPro"/>
</dbReference>
<dbReference type="Pfam" id="PF00725">
    <property type="entry name" value="3HCDH"/>
    <property type="match status" value="1"/>
</dbReference>
<dbReference type="InterPro" id="IPR006176">
    <property type="entry name" value="3-OHacyl-CoA_DH_NAD-bd"/>
</dbReference>
<keyword evidence="1" id="KW-0560">Oxidoreductase</keyword>
<dbReference type="SUPFAM" id="SSF51735">
    <property type="entry name" value="NAD(P)-binding Rossmann-fold domains"/>
    <property type="match status" value="1"/>
</dbReference>
<dbReference type="InterPro" id="IPR008927">
    <property type="entry name" value="6-PGluconate_DH-like_C_sf"/>
</dbReference>
<dbReference type="GO" id="GO:0006631">
    <property type="term" value="P:fatty acid metabolic process"/>
    <property type="evidence" value="ECO:0007669"/>
    <property type="project" value="InterPro"/>
</dbReference>
<evidence type="ECO:0008006" key="5">
    <source>
        <dbReference type="Google" id="ProtNLM"/>
    </source>
</evidence>
<protein>
    <recommendedName>
        <fullName evidence="5">L-carnitine dehydrogenase</fullName>
    </recommendedName>
</protein>
<dbReference type="Pfam" id="PF02737">
    <property type="entry name" value="3HCDH_N"/>
    <property type="match status" value="1"/>
</dbReference>
<dbReference type="PANTHER" id="PTHR48075">
    <property type="entry name" value="3-HYDROXYACYL-COA DEHYDROGENASE FAMILY PROTEIN"/>
    <property type="match status" value="1"/>
</dbReference>
<gene>
    <name evidence="4" type="ORF">METZ01_LOCUS275453</name>
</gene>
<accession>A0A382KEG9</accession>
<name>A0A382KEG9_9ZZZZ</name>
<evidence type="ECO:0000259" key="3">
    <source>
        <dbReference type="Pfam" id="PF02737"/>
    </source>
</evidence>
<dbReference type="GO" id="GO:0016616">
    <property type="term" value="F:oxidoreductase activity, acting on the CH-OH group of donors, NAD or NADP as acceptor"/>
    <property type="evidence" value="ECO:0007669"/>
    <property type="project" value="InterPro"/>
</dbReference>
<dbReference type="NCBIfam" id="NF005471">
    <property type="entry name" value="PRK07066.1"/>
    <property type="match status" value="1"/>
</dbReference>